<gene>
    <name evidence="6" type="ORF">OD750_026130</name>
</gene>
<keyword evidence="7" id="KW-1185">Reference proteome</keyword>
<reference evidence="6" key="1">
    <citation type="submission" date="2023-02" db="EMBL/GenBank/DDBJ databases">
        <title>Tahibacter soli sp. nov. isolated from soil.</title>
        <authorList>
            <person name="Baek J.H."/>
            <person name="Lee J.K."/>
            <person name="Choi D.G."/>
            <person name="Jeon C.O."/>
        </authorList>
    </citation>
    <scope>NUCLEOTIDE SEQUENCE</scope>
    <source>
        <strain evidence="6">BL</strain>
    </source>
</reference>
<evidence type="ECO:0000256" key="3">
    <source>
        <dbReference type="ARBA" id="ARBA00023125"/>
    </source>
</evidence>
<evidence type="ECO:0000256" key="1">
    <source>
        <dbReference type="ARBA" id="ARBA00009437"/>
    </source>
</evidence>
<name>A0A9X4BN52_9GAMM</name>
<keyword evidence="3" id="KW-0238">DNA-binding</keyword>
<proteinExistence type="inferred from homology"/>
<dbReference type="PROSITE" id="PS50931">
    <property type="entry name" value="HTH_LYSR"/>
    <property type="match status" value="1"/>
</dbReference>
<dbReference type="GO" id="GO:0043565">
    <property type="term" value="F:sequence-specific DNA binding"/>
    <property type="evidence" value="ECO:0007669"/>
    <property type="project" value="TreeGrafter"/>
</dbReference>
<dbReference type="PANTHER" id="PTHR30537">
    <property type="entry name" value="HTH-TYPE TRANSCRIPTIONAL REGULATOR"/>
    <property type="match status" value="1"/>
</dbReference>
<dbReference type="CDD" id="cd08422">
    <property type="entry name" value="PBP2_CrgA_like"/>
    <property type="match status" value="1"/>
</dbReference>
<evidence type="ECO:0000313" key="7">
    <source>
        <dbReference type="Proteomes" id="UP001139971"/>
    </source>
</evidence>
<dbReference type="PANTHER" id="PTHR30537:SF66">
    <property type="entry name" value="IRON-REGULATED VIRULENCE REGULATORY PROTEIN IRGB"/>
    <property type="match status" value="1"/>
</dbReference>
<dbReference type="GO" id="GO:0003700">
    <property type="term" value="F:DNA-binding transcription factor activity"/>
    <property type="evidence" value="ECO:0007669"/>
    <property type="project" value="InterPro"/>
</dbReference>
<dbReference type="InterPro" id="IPR036388">
    <property type="entry name" value="WH-like_DNA-bd_sf"/>
</dbReference>
<dbReference type="PRINTS" id="PR00039">
    <property type="entry name" value="HTHLYSR"/>
</dbReference>
<dbReference type="SUPFAM" id="SSF53850">
    <property type="entry name" value="Periplasmic binding protein-like II"/>
    <property type="match status" value="1"/>
</dbReference>
<dbReference type="EMBL" id="JAOVZO020000023">
    <property type="protein sequence ID" value="MDC8016019.1"/>
    <property type="molecule type" value="Genomic_DNA"/>
</dbReference>
<dbReference type="FunFam" id="1.10.10.10:FF:000001">
    <property type="entry name" value="LysR family transcriptional regulator"/>
    <property type="match status" value="1"/>
</dbReference>
<accession>A0A9X4BN52</accession>
<evidence type="ECO:0000313" key="6">
    <source>
        <dbReference type="EMBL" id="MDC8016019.1"/>
    </source>
</evidence>
<dbReference type="Proteomes" id="UP001139971">
    <property type="component" value="Unassembled WGS sequence"/>
</dbReference>
<evidence type="ECO:0000259" key="5">
    <source>
        <dbReference type="PROSITE" id="PS50931"/>
    </source>
</evidence>
<comment type="similarity">
    <text evidence="1">Belongs to the LysR transcriptional regulatory family.</text>
</comment>
<dbReference type="InterPro" id="IPR000847">
    <property type="entry name" value="LysR_HTH_N"/>
</dbReference>
<keyword evidence="4" id="KW-0804">Transcription</keyword>
<protein>
    <submittedName>
        <fullName evidence="6">LysR family transcriptional regulator</fullName>
    </submittedName>
</protein>
<dbReference type="AlphaFoldDB" id="A0A9X4BN52"/>
<dbReference type="Pfam" id="PF00126">
    <property type="entry name" value="HTH_1"/>
    <property type="match status" value="1"/>
</dbReference>
<feature type="domain" description="HTH lysR-type" evidence="5">
    <location>
        <begin position="7"/>
        <end position="64"/>
    </location>
</feature>
<comment type="caution">
    <text evidence="6">The sequence shown here is derived from an EMBL/GenBank/DDBJ whole genome shotgun (WGS) entry which is preliminary data.</text>
</comment>
<dbReference type="Gene3D" id="3.40.190.290">
    <property type="match status" value="1"/>
</dbReference>
<dbReference type="RefSeq" id="WP_263543035.1">
    <property type="nucleotide sequence ID" value="NZ_JAOVZO020000023.1"/>
</dbReference>
<dbReference type="Pfam" id="PF03466">
    <property type="entry name" value="LysR_substrate"/>
    <property type="match status" value="1"/>
</dbReference>
<evidence type="ECO:0000256" key="2">
    <source>
        <dbReference type="ARBA" id="ARBA00023015"/>
    </source>
</evidence>
<dbReference type="InterPro" id="IPR036390">
    <property type="entry name" value="WH_DNA-bd_sf"/>
</dbReference>
<evidence type="ECO:0000256" key="4">
    <source>
        <dbReference type="ARBA" id="ARBA00023163"/>
    </source>
</evidence>
<dbReference type="GO" id="GO:0006351">
    <property type="term" value="P:DNA-templated transcription"/>
    <property type="evidence" value="ECO:0007669"/>
    <property type="project" value="TreeGrafter"/>
</dbReference>
<dbReference type="InterPro" id="IPR005119">
    <property type="entry name" value="LysR_subst-bd"/>
</dbReference>
<sequence>MNVAGKIDLNALPIFAAVADCASFTLAAERLGVAKTKVSLEIGRLEERLGRRLFNRTTRRVALTDAGRALYADCVPLVQRIESALTRLGDDAAPLAGKLRISATVDQAAQSLAGAVAQFGERHPAVQIELLTNDRVVDLVKDGIDLAFRIGWLRDSSQRAIKLGAFRQYVVASPAYLARAGRPARPEDLAGHAWVALNLLPKPLTWTFADARGTTRTVRMQARLRADSASTLRALVENDAGFTALDEFSAAEPLRAGRLVRVLANWSLPVGGVYAVSPPGSHRPAVVRAFVDFYRAVLERRAE</sequence>
<keyword evidence="2" id="KW-0805">Transcription regulation</keyword>
<organism evidence="6 7">
    <name type="scientific">Tahibacter soli</name>
    <dbReference type="NCBI Taxonomy" id="2983605"/>
    <lineage>
        <taxon>Bacteria</taxon>
        <taxon>Pseudomonadati</taxon>
        <taxon>Pseudomonadota</taxon>
        <taxon>Gammaproteobacteria</taxon>
        <taxon>Lysobacterales</taxon>
        <taxon>Rhodanobacteraceae</taxon>
        <taxon>Tahibacter</taxon>
    </lineage>
</organism>
<dbReference type="Gene3D" id="1.10.10.10">
    <property type="entry name" value="Winged helix-like DNA-binding domain superfamily/Winged helix DNA-binding domain"/>
    <property type="match status" value="1"/>
</dbReference>
<dbReference type="InterPro" id="IPR058163">
    <property type="entry name" value="LysR-type_TF_proteobact-type"/>
</dbReference>
<dbReference type="SUPFAM" id="SSF46785">
    <property type="entry name" value="Winged helix' DNA-binding domain"/>
    <property type="match status" value="1"/>
</dbReference>